<dbReference type="Proteomes" id="UP001056120">
    <property type="component" value="Linkage Group LG05"/>
</dbReference>
<reference evidence="2" key="1">
    <citation type="journal article" date="2022" name="Mol. Ecol. Resour.">
        <title>The genomes of chicory, endive, great burdock and yacon provide insights into Asteraceae palaeo-polyploidization history and plant inulin production.</title>
        <authorList>
            <person name="Fan W."/>
            <person name="Wang S."/>
            <person name="Wang H."/>
            <person name="Wang A."/>
            <person name="Jiang F."/>
            <person name="Liu H."/>
            <person name="Zhao H."/>
            <person name="Xu D."/>
            <person name="Zhang Y."/>
        </authorList>
    </citation>
    <scope>NUCLEOTIDE SEQUENCE [LARGE SCALE GENOMIC DNA]</scope>
    <source>
        <strain evidence="2">cv. Yunnan</strain>
    </source>
</reference>
<keyword evidence="2" id="KW-1185">Reference proteome</keyword>
<organism evidence="1 2">
    <name type="scientific">Smallanthus sonchifolius</name>
    <dbReference type="NCBI Taxonomy" id="185202"/>
    <lineage>
        <taxon>Eukaryota</taxon>
        <taxon>Viridiplantae</taxon>
        <taxon>Streptophyta</taxon>
        <taxon>Embryophyta</taxon>
        <taxon>Tracheophyta</taxon>
        <taxon>Spermatophyta</taxon>
        <taxon>Magnoliopsida</taxon>
        <taxon>eudicotyledons</taxon>
        <taxon>Gunneridae</taxon>
        <taxon>Pentapetalae</taxon>
        <taxon>asterids</taxon>
        <taxon>campanulids</taxon>
        <taxon>Asterales</taxon>
        <taxon>Asteraceae</taxon>
        <taxon>Asteroideae</taxon>
        <taxon>Heliantheae alliance</taxon>
        <taxon>Millerieae</taxon>
        <taxon>Smallanthus</taxon>
    </lineage>
</organism>
<proteinExistence type="predicted"/>
<reference evidence="1 2" key="2">
    <citation type="journal article" date="2022" name="Mol. Ecol. Resour.">
        <title>The genomes of chicory, endive, great burdock and yacon provide insights into Asteraceae paleo-polyploidization history and plant inulin production.</title>
        <authorList>
            <person name="Fan W."/>
            <person name="Wang S."/>
            <person name="Wang H."/>
            <person name="Wang A."/>
            <person name="Jiang F."/>
            <person name="Liu H."/>
            <person name="Zhao H."/>
            <person name="Xu D."/>
            <person name="Zhang Y."/>
        </authorList>
    </citation>
    <scope>NUCLEOTIDE SEQUENCE [LARGE SCALE GENOMIC DNA]</scope>
    <source>
        <strain evidence="2">cv. Yunnan</strain>
        <tissue evidence="1">Leaves</tissue>
    </source>
</reference>
<protein>
    <submittedName>
        <fullName evidence="1">Uncharacterized protein</fullName>
    </submittedName>
</protein>
<evidence type="ECO:0000313" key="2">
    <source>
        <dbReference type="Proteomes" id="UP001056120"/>
    </source>
</evidence>
<dbReference type="EMBL" id="CM042022">
    <property type="protein sequence ID" value="KAI3815980.1"/>
    <property type="molecule type" value="Genomic_DNA"/>
</dbReference>
<comment type="caution">
    <text evidence="1">The sequence shown here is derived from an EMBL/GenBank/DDBJ whole genome shotgun (WGS) entry which is preliminary data.</text>
</comment>
<gene>
    <name evidence="1" type="ORF">L1987_15664</name>
</gene>
<accession>A0ACB9J8B5</accession>
<evidence type="ECO:0000313" key="1">
    <source>
        <dbReference type="EMBL" id="KAI3815980.1"/>
    </source>
</evidence>
<sequence>MLIKRSGNKLKSLIIFFARFEGKLGLSKLRVAIDAIGARRRRRGRMDLASCFGLRRNREPLPLPGTSGTLAAVAGFLLPPSAPLLDLEPPLLLLVVAGYDWVSGSRRLLHHQRRLCWPETTTAESATTLAVLPRRLSCSVVAPFGKGQDGPPEFGRVTFILSLSVSSYHPISPAANSSDDVTVYAVIVL</sequence>
<name>A0ACB9J8B5_9ASTR</name>